<dbReference type="PANTHER" id="PTHR11142">
    <property type="entry name" value="PSEUDOURIDYLATE SYNTHASE"/>
    <property type="match status" value="1"/>
</dbReference>
<reference evidence="9" key="1">
    <citation type="journal article" date="2020" name="mSystems">
        <title>Genome- and Community-Level Interaction Insights into Carbon Utilization and Element Cycling Functions of Hydrothermarchaeota in Hydrothermal Sediment.</title>
        <authorList>
            <person name="Zhou Z."/>
            <person name="Liu Y."/>
            <person name="Xu W."/>
            <person name="Pan J."/>
            <person name="Luo Z.H."/>
            <person name="Li M."/>
        </authorList>
    </citation>
    <scope>NUCLEOTIDE SEQUENCE [LARGE SCALE GENOMIC DNA]</scope>
    <source>
        <strain evidence="9">SpSt-503</strain>
    </source>
</reference>
<dbReference type="EC" id="5.4.99.12" evidence="4"/>
<dbReference type="InterPro" id="IPR020094">
    <property type="entry name" value="TruA/RsuA/RluB/E/F_N"/>
</dbReference>
<accession>A0A7C3EBM5</accession>
<dbReference type="HAMAP" id="MF_00171">
    <property type="entry name" value="TruA"/>
    <property type="match status" value="1"/>
</dbReference>
<dbReference type="EMBL" id="DSVL01000126">
    <property type="protein sequence ID" value="HFH28670.1"/>
    <property type="molecule type" value="Genomic_DNA"/>
</dbReference>
<feature type="binding site" evidence="4 6">
    <location>
        <position position="125"/>
    </location>
    <ligand>
        <name>substrate</name>
    </ligand>
</feature>
<dbReference type="Gene3D" id="3.30.70.660">
    <property type="entry name" value="Pseudouridine synthase I, catalytic domain, C-terminal subdomain"/>
    <property type="match status" value="1"/>
</dbReference>
<comment type="subunit">
    <text evidence="4">Homodimer.</text>
</comment>
<dbReference type="Pfam" id="PF01416">
    <property type="entry name" value="PseudoU_synth_1"/>
    <property type="match status" value="2"/>
</dbReference>
<feature type="domain" description="Pseudouridine synthase I TruA alpha/beta" evidence="8">
    <location>
        <begin position="9"/>
        <end position="118"/>
    </location>
</feature>
<name>A0A7C3EBM5_9SPIR</name>
<dbReference type="PIRSF" id="PIRSF001430">
    <property type="entry name" value="tRNA_psdUrid_synth"/>
    <property type="match status" value="1"/>
</dbReference>
<comment type="similarity">
    <text evidence="1 4 7">Belongs to the tRNA pseudouridine synthase TruA family.</text>
</comment>
<dbReference type="AlphaFoldDB" id="A0A7C3EBM5"/>
<dbReference type="InterPro" id="IPR020097">
    <property type="entry name" value="PsdUridine_synth_TruA_a/b_dom"/>
</dbReference>
<evidence type="ECO:0000256" key="3">
    <source>
        <dbReference type="ARBA" id="ARBA00023235"/>
    </source>
</evidence>
<gene>
    <name evidence="4 9" type="primary">truA</name>
    <name evidence="9" type="ORF">ENS59_04050</name>
</gene>
<evidence type="ECO:0000259" key="8">
    <source>
        <dbReference type="Pfam" id="PF01416"/>
    </source>
</evidence>
<comment type="function">
    <text evidence="4">Formation of pseudouridine at positions 38, 39 and 40 in the anticodon stem and loop of transfer RNAs.</text>
</comment>
<proteinExistence type="inferred from homology"/>
<comment type="caution">
    <text evidence="9">The sequence shown here is derived from an EMBL/GenBank/DDBJ whole genome shotgun (WGS) entry which is preliminary data.</text>
</comment>
<evidence type="ECO:0000256" key="1">
    <source>
        <dbReference type="ARBA" id="ARBA00009375"/>
    </source>
</evidence>
<keyword evidence="3 4" id="KW-0413">Isomerase</keyword>
<dbReference type="InterPro" id="IPR020095">
    <property type="entry name" value="PsdUridine_synth_TruA_C"/>
</dbReference>
<dbReference type="SUPFAM" id="SSF55120">
    <property type="entry name" value="Pseudouridine synthase"/>
    <property type="match status" value="1"/>
</dbReference>
<keyword evidence="2 4" id="KW-0819">tRNA processing</keyword>
<evidence type="ECO:0000256" key="2">
    <source>
        <dbReference type="ARBA" id="ARBA00022694"/>
    </source>
</evidence>
<dbReference type="Gene3D" id="3.30.70.580">
    <property type="entry name" value="Pseudouridine synthase I, catalytic domain, N-terminal subdomain"/>
    <property type="match status" value="1"/>
</dbReference>
<evidence type="ECO:0000256" key="5">
    <source>
        <dbReference type="PIRSR" id="PIRSR001430-1"/>
    </source>
</evidence>
<protein>
    <recommendedName>
        <fullName evidence="4">tRNA pseudouridine synthase A</fullName>
        <ecNumber evidence="4">5.4.99.12</ecNumber>
    </recommendedName>
    <alternativeName>
        <fullName evidence="4">tRNA pseudouridine(38-40) synthase</fullName>
    </alternativeName>
    <alternativeName>
        <fullName evidence="4">tRNA pseudouridylate synthase I</fullName>
    </alternativeName>
    <alternativeName>
        <fullName evidence="4">tRNA-uridine isomerase I</fullName>
    </alternativeName>
</protein>
<comment type="catalytic activity">
    <reaction evidence="4 7">
        <text>uridine(38/39/40) in tRNA = pseudouridine(38/39/40) in tRNA</text>
        <dbReference type="Rhea" id="RHEA:22376"/>
        <dbReference type="Rhea" id="RHEA-COMP:10085"/>
        <dbReference type="Rhea" id="RHEA-COMP:10087"/>
        <dbReference type="ChEBI" id="CHEBI:65314"/>
        <dbReference type="ChEBI" id="CHEBI:65315"/>
        <dbReference type="EC" id="5.4.99.12"/>
    </reaction>
</comment>
<comment type="caution">
    <text evidence="4">Lacks conserved residue(s) required for the propagation of feature annotation.</text>
</comment>
<dbReference type="InterPro" id="IPR001406">
    <property type="entry name" value="PsdUridine_synth_TruA"/>
</dbReference>
<dbReference type="GO" id="GO:0031119">
    <property type="term" value="P:tRNA pseudouridine synthesis"/>
    <property type="evidence" value="ECO:0007669"/>
    <property type="project" value="UniProtKB-UniRule"/>
</dbReference>
<dbReference type="GO" id="GO:0160147">
    <property type="term" value="F:tRNA pseudouridine(38-40) synthase activity"/>
    <property type="evidence" value="ECO:0007669"/>
    <property type="project" value="UniProtKB-EC"/>
</dbReference>
<dbReference type="InterPro" id="IPR020103">
    <property type="entry name" value="PsdUridine_synth_cat_dom_sf"/>
</dbReference>
<feature type="active site" description="Nucleophile" evidence="4 5">
    <location>
        <position position="67"/>
    </location>
</feature>
<sequence length="260" mass="28252">MAHQWVKLIIAYDGSRFKGWQKGNGRTVQGVLEQVLITVIPRASDGAIHPGIYTAENLQLAGAGRTDAGVHAEGQAASAILPASVSLEALLSAANAELPPDIAIKSIIPVPDRFHARYHATSRTYRYSIITGPVGNPFRAAYTWHIPEKLNPEAMQHAAALLKGTHDFTSLTADKSKSNRVRTITDIHFEWAAPELHIYYTADSFLWNQVRIMTMVLVQAGLGTMSPTDAAALLEAKNRSLAPEPAPAKGLCLYSVSYKE</sequence>
<dbReference type="NCBIfam" id="TIGR00071">
    <property type="entry name" value="hisT_truA"/>
    <property type="match status" value="1"/>
</dbReference>
<dbReference type="CDD" id="cd02570">
    <property type="entry name" value="PseudoU_synth_EcTruA"/>
    <property type="match status" value="1"/>
</dbReference>
<evidence type="ECO:0000256" key="6">
    <source>
        <dbReference type="PIRSR" id="PIRSR001430-2"/>
    </source>
</evidence>
<evidence type="ECO:0000256" key="7">
    <source>
        <dbReference type="RuleBase" id="RU003792"/>
    </source>
</evidence>
<dbReference type="GO" id="GO:0003723">
    <property type="term" value="F:RNA binding"/>
    <property type="evidence" value="ECO:0007669"/>
    <property type="project" value="InterPro"/>
</dbReference>
<evidence type="ECO:0000313" key="9">
    <source>
        <dbReference type="EMBL" id="HFH28670.1"/>
    </source>
</evidence>
<evidence type="ECO:0000256" key="4">
    <source>
        <dbReference type="HAMAP-Rule" id="MF_00171"/>
    </source>
</evidence>
<dbReference type="PANTHER" id="PTHR11142:SF0">
    <property type="entry name" value="TRNA PSEUDOURIDINE SYNTHASE-LIKE 1"/>
    <property type="match status" value="1"/>
</dbReference>
<organism evidence="9">
    <name type="scientific">Gracilinema caldarium</name>
    <dbReference type="NCBI Taxonomy" id="215591"/>
    <lineage>
        <taxon>Bacteria</taxon>
        <taxon>Pseudomonadati</taxon>
        <taxon>Spirochaetota</taxon>
        <taxon>Spirochaetia</taxon>
        <taxon>Spirochaetales</taxon>
        <taxon>Breznakiellaceae</taxon>
        <taxon>Gracilinema</taxon>
    </lineage>
</organism>
<feature type="domain" description="Pseudouridine synthase I TruA alpha/beta" evidence="8">
    <location>
        <begin position="158"/>
        <end position="258"/>
    </location>
</feature>